<dbReference type="InterPro" id="IPR016169">
    <property type="entry name" value="FAD-bd_PCMH_sub2"/>
</dbReference>
<dbReference type="InterPro" id="IPR012951">
    <property type="entry name" value="BBE"/>
</dbReference>
<reference evidence="6 7" key="1">
    <citation type="submission" date="2023-11" db="EMBL/GenBank/DDBJ databases">
        <title>Dfirmibasis_genome.</title>
        <authorList>
            <person name="Edelbroek B."/>
            <person name="Kjellin J."/>
            <person name="Jerlstrom-Hultqvist J."/>
            <person name="Soderbom F."/>
        </authorList>
    </citation>
    <scope>NUCLEOTIDE SEQUENCE [LARGE SCALE GENOMIC DNA]</scope>
    <source>
        <strain evidence="6 7">TNS-C-14</strain>
    </source>
</reference>
<sequence length="454" mass="50353">MNSNNHQQCGATQIVNEFCESIEGRVLRRGSEEYKQNINRRWNIDVVNTPLLIVYPKNIQDVVKAIKFSRECELDFAVIAGAHGFKSTCDNGLLLNISSMKNISVDPETKTVVVETGCTLGDLDRETSKFGLAIPSGHVSHTGLGGLTLGGGIGHLSRSLGLTSDNLIGCTLVNYKGDIENVTEETNKELLYAIRGAGSNFGVVTEFKFKLHPVKDVYLGTFVYPHATAKEPLTLLGEYASGKDIPYELSCAISITPEGVVVMAIYNGTEEQGKQYIEKISSFGIPAVSKMTMIPYVQLQCLIDNKVPHGLKYYQRGPFIKHSLNVDMIDIILDAYNNHPTKSCAILLTHLGGKVKEPVDDDFSSFAHRNSEYQIIFLSIIPSDENKSSIKQWTANVHNQLMPYCFGDYSNTTDGTQPIEIIYGKHTNKLIQLKTKYDPLNFFKNNTNIKPTQN</sequence>
<evidence type="ECO:0000256" key="4">
    <source>
        <dbReference type="ARBA" id="ARBA00023002"/>
    </source>
</evidence>
<proteinExistence type="inferred from homology"/>
<accession>A0AAN7TT21</accession>
<protein>
    <recommendedName>
        <fullName evidence="5">FAD-binding PCMH-type domain-containing protein</fullName>
    </recommendedName>
</protein>
<dbReference type="GO" id="GO:0016491">
    <property type="term" value="F:oxidoreductase activity"/>
    <property type="evidence" value="ECO:0007669"/>
    <property type="project" value="UniProtKB-KW"/>
</dbReference>
<organism evidence="6 7">
    <name type="scientific">Dictyostelium firmibasis</name>
    <dbReference type="NCBI Taxonomy" id="79012"/>
    <lineage>
        <taxon>Eukaryota</taxon>
        <taxon>Amoebozoa</taxon>
        <taxon>Evosea</taxon>
        <taxon>Eumycetozoa</taxon>
        <taxon>Dictyostelia</taxon>
        <taxon>Dictyosteliales</taxon>
        <taxon>Dictyosteliaceae</taxon>
        <taxon>Dictyostelium</taxon>
    </lineage>
</organism>
<dbReference type="Pfam" id="PF01565">
    <property type="entry name" value="FAD_binding_4"/>
    <property type="match status" value="1"/>
</dbReference>
<dbReference type="InterPro" id="IPR036318">
    <property type="entry name" value="FAD-bd_PCMH-like_sf"/>
</dbReference>
<evidence type="ECO:0000256" key="3">
    <source>
        <dbReference type="ARBA" id="ARBA00022827"/>
    </source>
</evidence>
<dbReference type="AlphaFoldDB" id="A0AAN7TT21"/>
<dbReference type="Pfam" id="PF08031">
    <property type="entry name" value="BBE"/>
    <property type="match status" value="1"/>
</dbReference>
<dbReference type="InterPro" id="IPR016167">
    <property type="entry name" value="FAD-bd_PCMH_sub1"/>
</dbReference>
<name>A0AAN7TT21_9MYCE</name>
<dbReference type="PROSITE" id="PS51387">
    <property type="entry name" value="FAD_PCMH"/>
    <property type="match status" value="1"/>
</dbReference>
<comment type="caution">
    <text evidence="6">The sequence shown here is derived from an EMBL/GenBank/DDBJ whole genome shotgun (WGS) entry which is preliminary data.</text>
</comment>
<dbReference type="PANTHER" id="PTHR42973:SF14">
    <property type="entry name" value="FAD-BINDING PCMH-TYPE DOMAIN-CONTAINING PROTEIN-RELATED"/>
    <property type="match status" value="1"/>
</dbReference>
<evidence type="ECO:0000313" key="7">
    <source>
        <dbReference type="Proteomes" id="UP001344447"/>
    </source>
</evidence>
<comment type="similarity">
    <text evidence="1">Belongs to the oxygen-dependent FAD-linked oxidoreductase family.</text>
</comment>
<dbReference type="InterPro" id="IPR050416">
    <property type="entry name" value="FAD-linked_Oxidoreductase"/>
</dbReference>
<dbReference type="InterPro" id="IPR006094">
    <property type="entry name" value="Oxid_FAD_bind_N"/>
</dbReference>
<keyword evidence="2" id="KW-0285">Flavoprotein</keyword>
<dbReference type="Gene3D" id="3.40.462.20">
    <property type="match status" value="1"/>
</dbReference>
<keyword evidence="4" id="KW-0560">Oxidoreductase</keyword>
<keyword evidence="3" id="KW-0274">FAD</keyword>
<dbReference type="SUPFAM" id="SSF56176">
    <property type="entry name" value="FAD-binding/transporter-associated domain-like"/>
    <property type="match status" value="1"/>
</dbReference>
<evidence type="ECO:0000313" key="6">
    <source>
        <dbReference type="EMBL" id="KAK5579347.1"/>
    </source>
</evidence>
<dbReference type="GO" id="GO:0071949">
    <property type="term" value="F:FAD binding"/>
    <property type="evidence" value="ECO:0007669"/>
    <property type="project" value="InterPro"/>
</dbReference>
<dbReference type="Gene3D" id="3.30.465.10">
    <property type="match status" value="1"/>
</dbReference>
<dbReference type="Proteomes" id="UP001344447">
    <property type="component" value="Unassembled WGS sequence"/>
</dbReference>
<keyword evidence="7" id="KW-1185">Reference proteome</keyword>
<gene>
    <name evidence="6" type="ORF">RB653_009029</name>
</gene>
<dbReference type="Gene3D" id="3.30.43.10">
    <property type="entry name" value="Uridine Diphospho-n-acetylenolpyruvylglucosamine Reductase, domain 2"/>
    <property type="match status" value="1"/>
</dbReference>
<feature type="domain" description="FAD-binding PCMH-type" evidence="5">
    <location>
        <begin position="46"/>
        <end position="214"/>
    </location>
</feature>
<dbReference type="EMBL" id="JAVFKY010000003">
    <property type="protein sequence ID" value="KAK5579347.1"/>
    <property type="molecule type" value="Genomic_DNA"/>
</dbReference>
<dbReference type="InterPro" id="IPR016166">
    <property type="entry name" value="FAD-bd_PCMH"/>
</dbReference>
<evidence type="ECO:0000259" key="5">
    <source>
        <dbReference type="PROSITE" id="PS51387"/>
    </source>
</evidence>
<evidence type="ECO:0000256" key="2">
    <source>
        <dbReference type="ARBA" id="ARBA00022630"/>
    </source>
</evidence>
<dbReference type="PANTHER" id="PTHR42973">
    <property type="entry name" value="BINDING OXIDOREDUCTASE, PUTATIVE (AFU_ORTHOLOGUE AFUA_1G17690)-RELATED"/>
    <property type="match status" value="1"/>
</dbReference>
<evidence type="ECO:0000256" key="1">
    <source>
        <dbReference type="ARBA" id="ARBA00005466"/>
    </source>
</evidence>